<feature type="compositionally biased region" description="Low complexity" evidence="1">
    <location>
        <begin position="75"/>
        <end position="89"/>
    </location>
</feature>
<protein>
    <submittedName>
        <fullName evidence="3">Heat shock protein HtpX</fullName>
    </submittedName>
</protein>
<gene>
    <name evidence="3" type="ORF">SY89_01214</name>
</gene>
<feature type="transmembrane region" description="Helical" evidence="2">
    <location>
        <begin position="12"/>
        <end position="30"/>
    </location>
</feature>
<dbReference type="STRING" id="699431.SY89_01214"/>
<proteinExistence type="predicted"/>
<feature type="region of interest" description="Disordered" evidence="1">
    <location>
        <begin position="66"/>
        <end position="118"/>
    </location>
</feature>
<sequence length="118" mass="12824">MEWKADWGLRARMAITMLLLGLLYIVFIAALSLTDIGMSGIVVVMGLFMVGQFFFSDKLALRSMGAREVDRGSTPNSTGRSSASASRPTSPNPPSPWRTRRCPTPSPPGGPRRTRPSV</sequence>
<dbReference type="AlphaFoldDB" id="A0A0P7GYC7"/>
<reference evidence="4" key="1">
    <citation type="submission" date="2013-11" db="EMBL/GenBank/DDBJ databases">
        <authorList>
            <person name="Hoang H.T."/>
            <person name="Killian M.L."/>
            <person name="Madson D.M."/>
            <person name="Arruda P.H.E."/>
            <person name="Sun D."/>
            <person name="Schwartz K.J."/>
            <person name="Yoon K."/>
        </authorList>
    </citation>
    <scope>NUCLEOTIDE SEQUENCE [LARGE SCALE GENOMIC DNA]</scope>
    <source>
        <strain evidence="4">CDK2</strain>
    </source>
</reference>
<comment type="caution">
    <text evidence="3">The sequence shown here is derived from an EMBL/GenBank/DDBJ whole genome shotgun (WGS) entry which is preliminary data.</text>
</comment>
<keyword evidence="2" id="KW-0812">Transmembrane</keyword>
<evidence type="ECO:0000256" key="2">
    <source>
        <dbReference type="SAM" id="Phobius"/>
    </source>
</evidence>
<name>A0A0P7GYC7_9EURY</name>
<feature type="transmembrane region" description="Helical" evidence="2">
    <location>
        <begin position="36"/>
        <end position="55"/>
    </location>
</feature>
<keyword evidence="2" id="KW-0472">Membrane</keyword>
<keyword evidence="4" id="KW-1185">Reference proteome</keyword>
<organism evidence="3 4">
    <name type="scientific">Halolamina pelagica</name>
    <dbReference type="NCBI Taxonomy" id="699431"/>
    <lineage>
        <taxon>Archaea</taxon>
        <taxon>Methanobacteriati</taxon>
        <taxon>Methanobacteriota</taxon>
        <taxon>Stenosarchaea group</taxon>
        <taxon>Halobacteria</taxon>
        <taxon>Halobacteriales</taxon>
        <taxon>Haloferacaceae</taxon>
    </lineage>
</organism>
<evidence type="ECO:0000313" key="4">
    <source>
        <dbReference type="Proteomes" id="UP000050535"/>
    </source>
</evidence>
<keyword evidence="3" id="KW-0346">Stress response</keyword>
<dbReference type="EMBL" id="LGUC01000001">
    <property type="protein sequence ID" value="KPN30479.1"/>
    <property type="molecule type" value="Genomic_DNA"/>
</dbReference>
<evidence type="ECO:0000256" key="1">
    <source>
        <dbReference type="SAM" id="MobiDB-lite"/>
    </source>
</evidence>
<evidence type="ECO:0000313" key="3">
    <source>
        <dbReference type="EMBL" id="KPN30479.1"/>
    </source>
</evidence>
<accession>A0A0P7GYC7</accession>
<dbReference type="Proteomes" id="UP000050535">
    <property type="component" value="Unassembled WGS sequence"/>
</dbReference>
<keyword evidence="2" id="KW-1133">Transmembrane helix</keyword>